<evidence type="ECO:0000313" key="3">
    <source>
        <dbReference type="Proteomes" id="UP001321498"/>
    </source>
</evidence>
<dbReference type="EMBL" id="AP027731">
    <property type="protein sequence ID" value="BDZ47212.1"/>
    <property type="molecule type" value="Genomic_DNA"/>
</dbReference>
<keyword evidence="3" id="KW-1185">Reference proteome</keyword>
<evidence type="ECO:0000313" key="2">
    <source>
        <dbReference type="EMBL" id="BDZ47212.1"/>
    </source>
</evidence>
<dbReference type="PANTHER" id="PTHR34310">
    <property type="entry name" value="DUF427 DOMAIN PROTEIN (AFU_ORTHOLOGUE AFUA_3G02220)"/>
    <property type="match status" value="1"/>
</dbReference>
<dbReference type="RefSeq" id="WP_286277162.1">
    <property type="nucleotide sequence ID" value="NZ_AP027731.1"/>
</dbReference>
<dbReference type="Gene3D" id="2.170.150.40">
    <property type="entry name" value="Domain of unknown function (DUF427)"/>
    <property type="match status" value="2"/>
</dbReference>
<dbReference type="Pfam" id="PF04248">
    <property type="entry name" value="NTP_transf_9"/>
    <property type="match status" value="1"/>
</dbReference>
<protein>
    <recommendedName>
        <fullName evidence="1">DUF427 domain-containing protein</fullName>
    </recommendedName>
</protein>
<gene>
    <name evidence="2" type="ORF">GCM10025866_31210</name>
</gene>
<dbReference type="InterPro" id="IPR038694">
    <property type="entry name" value="DUF427_sf"/>
</dbReference>
<dbReference type="InterPro" id="IPR007361">
    <property type="entry name" value="DUF427"/>
</dbReference>
<sequence length="281" mass="31811">MAVQLIDLLRAQLPALRYAPTPKRVRGRIEDRTMVDSAAAVLVWEPRYVTPRYAVPESDIDGELVPSSSSLSGEQAAAYVRRPVLDPSVPFDLHTTEGEFLEVRVRGSVRTVRAFRPADPDLEGRVLLDFRGMDEWREEDQVVVAHPRDPLHRIEVVPASRRVRVMLGDQVLADTRRASILLETMLPVRYYLPAEDIGVRLTPTETVTWCAYKGRASYLTAHTEEGPQIDVAWTYAEPRHDASEVRGLVAFFQEHVDLEIDGERLERPVTPWSRDGPPEGR</sequence>
<accession>A0ABN6XQE7</accession>
<dbReference type="PANTHER" id="PTHR34310:SF9">
    <property type="entry name" value="BLR5716 PROTEIN"/>
    <property type="match status" value="1"/>
</dbReference>
<name>A0ABN6XQE7_9MICO</name>
<dbReference type="Proteomes" id="UP001321498">
    <property type="component" value="Chromosome"/>
</dbReference>
<reference evidence="3" key="1">
    <citation type="journal article" date="2019" name="Int. J. Syst. Evol. Microbiol.">
        <title>The Global Catalogue of Microorganisms (GCM) 10K type strain sequencing project: providing services to taxonomists for standard genome sequencing and annotation.</title>
        <authorList>
            <consortium name="The Broad Institute Genomics Platform"/>
            <consortium name="The Broad Institute Genome Sequencing Center for Infectious Disease"/>
            <person name="Wu L."/>
            <person name="Ma J."/>
        </authorList>
    </citation>
    <scope>NUCLEOTIDE SEQUENCE [LARGE SCALE GENOMIC DNA]</scope>
    <source>
        <strain evidence="3">NBRC 108725</strain>
    </source>
</reference>
<organism evidence="2 3">
    <name type="scientific">Naasia aerilata</name>
    <dbReference type="NCBI Taxonomy" id="1162966"/>
    <lineage>
        <taxon>Bacteria</taxon>
        <taxon>Bacillati</taxon>
        <taxon>Actinomycetota</taxon>
        <taxon>Actinomycetes</taxon>
        <taxon>Micrococcales</taxon>
        <taxon>Microbacteriaceae</taxon>
        <taxon>Naasia</taxon>
    </lineage>
</organism>
<proteinExistence type="predicted"/>
<feature type="domain" description="DUF427" evidence="1">
    <location>
        <begin position="163"/>
        <end position="253"/>
    </location>
</feature>
<evidence type="ECO:0000259" key="1">
    <source>
        <dbReference type="Pfam" id="PF04248"/>
    </source>
</evidence>